<proteinExistence type="predicted"/>
<evidence type="ECO:0000313" key="2">
    <source>
        <dbReference type="Proteomes" id="UP000095192"/>
    </source>
</evidence>
<protein>
    <submittedName>
        <fullName evidence="1">Uncharacterized protein</fullName>
    </submittedName>
</protein>
<evidence type="ECO:0000313" key="1">
    <source>
        <dbReference type="EMBL" id="OEH80279.1"/>
    </source>
</evidence>
<name>A0A1D3D9Z6_9EIME</name>
<gene>
    <name evidence="1" type="ORF">cyc_01148</name>
</gene>
<comment type="caution">
    <text evidence="1">The sequence shown here is derived from an EMBL/GenBank/DDBJ whole genome shotgun (WGS) entry which is preliminary data.</text>
</comment>
<dbReference type="EMBL" id="JROU02000136">
    <property type="protein sequence ID" value="OEH80279.1"/>
    <property type="molecule type" value="Genomic_DNA"/>
</dbReference>
<dbReference type="InParanoid" id="A0A1D3D9Z6"/>
<keyword evidence="2" id="KW-1185">Reference proteome</keyword>
<dbReference type="Proteomes" id="UP000095192">
    <property type="component" value="Unassembled WGS sequence"/>
</dbReference>
<organism evidence="1 2">
    <name type="scientific">Cyclospora cayetanensis</name>
    <dbReference type="NCBI Taxonomy" id="88456"/>
    <lineage>
        <taxon>Eukaryota</taxon>
        <taxon>Sar</taxon>
        <taxon>Alveolata</taxon>
        <taxon>Apicomplexa</taxon>
        <taxon>Conoidasida</taxon>
        <taxon>Coccidia</taxon>
        <taxon>Eucoccidiorida</taxon>
        <taxon>Eimeriorina</taxon>
        <taxon>Eimeriidae</taxon>
        <taxon>Cyclospora</taxon>
    </lineage>
</organism>
<dbReference type="AlphaFoldDB" id="A0A1D3D9Z6"/>
<sequence>MLYERQEREGRDAERGRCLALPLVGANAISASHLLLLQRLSGMLLIPQESLLTTLIGHSISKAKHGEPAPDLPPQDLWKEREKDARVFFVSSRCCEAKEVNANGMEDLLGAGTNYMQGGLPFPLRRTSRRAR</sequence>
<reference evidence="1 2" key="1">
    <citation type="journal article" date="2016" name="BMC Genomics">
        <title>Comparative genomics reveals Cyclospora cayetanensis possesses coccidia-like metabolism and invasion components but unique surface antigens.</title>
        <authorList>
            <person name="Liu S."/>
            <person name="Wang L."/>
            <person name="Zheng H."/>
            <person name="Xu Z."/>
            <person name="Roellig D.M."/>
            <person name="Li N."/>
            <person name="Frace M.A."/>
            <person name="Tang K."/>
            <person name="Arrowood M.J."/>
            <person name="Moss D.M."/>
            <person name="Zhang L."/>
            <person name="Feng Y."/>
            <person name="Xiao L."/>
        </authorList>
    </citation>
    <scope>NUCLEOTIDE SEQUENCE [LARGE SCALE GENOMIC DNA]</scope>
    <source>
        <strain evidence="1 2">CHN_HEN01</strain>
    </source>
</reference>
<accession>A0A1D3D9Z6</accession>
<dbReference type="VEuPathDB" id="ToxoDB:cyc_01148"/>